<evidence type="ECO:0000313" key="17">
    <source>
        <dbReference type="Proteomes" id="UP001348817"/>
    </source>
</evidence>
<proteinExistence type="inferred from homology"/>
<comment type="similarity">
    <text evidence="12 13">Belongs to the TonB-dependent receptor family.</text>
</comment>
<dbReference type="PROSITE" id="PS52016">
    <property type="entry name" value="TONB_DEPENDENT_REC_3"/>
    <property type="match status" value="1"/>
</dbReference>
<dbReference type="SUPFAM" id="SSF56935">
    <property type="entry name" value="Porins"/>
    <property type="match status" value="1"/>
</dbReference>
<evidence type="ECO:0000256" key="9">
    <source>
        <dbReference type="ARBA" id="ARBA00023077"/>
    </source>
</evidence>
<keyword evidence="7" id="KW-0408">Iron</keyword>
<keyword evidence="17" id="KW-1185">Reference proteome</keyword>
<keyword evidence="10 12" id="KW-0472">Membrane</keyword>
<keyword evidence="5 12" id="KW-0812">Transmembrane</keyword>
<dbReference type="InterPro" id="IPR036942">
    <property type="entry name" value="Beta-barrel_TonB_sf"/>
</dbReference>
<feature type="domain" description="TonB-dependent receptor-like beta-barrel" evidence="14">
    <location>
        <begin position="325"/>
        <end position="747"/>
    </location>
</feature>
<dbReference type="GO" id="GO:0009279">
    <property type="term" value="C:cell outer membrane"/>
    <property type="evidence" value="ECO:0007669"/>
    <property type="project" value="UniProtKB-SubCell"/>
</dbReference>
<evidence type="ECO:0000256" key="5">
    <source>
        <dbReference type="ARBA" id="ARBA00022692"/>
    </source>
</evidence>
<dbReference type="Pfam" id="PF07715">
    <property type="entry name" value="Plug"/>
    <property type="match status" value="1"/>
</dbReference>
<dbReference type="InterPro" id="IPR008969">
    <property type="entry name" value="CarboxyPept-like_regulatory"/>
</dbReference>
<evidence type="ECO:0000256" key="1">
    <source>
        <dbReference type="ARBA" id="ARBA00004571"/>
    </source>
</evidence>
<keyword evidence="8" id="KW-0406">Ion transport</keyword>
<dbReference type="InterPro" id="IPR010917">
    <property type="entry name" value="TonB_rcpt_CS"/>
</dbReference>
<dbReference type="PROSITE" id="PS01156">
    <property type="entry name" value="TONB_DEPENDENT_REC_2"/>
    <property type="match status" value="1"/>
</dbReference>
<evidence type="ECO:0000256" key="8">
    <source>
        <dbReference type="ARBA" id="ARBA00023065"/>
    </source>
</evidence>
<evidence type="ECO:0000256" key="13">
    <source>
        <dbReference type="RuleBase" id="RU003357"/>
    </source>
</evidence>
<dbReference type="SUPFAM" id="SSF49464">
    <property type="entry name" value="Carboxypeptidase regulatory domain-like"/>
    <property type="match status" value="1"/>
</dbReference>
<dbReference type="KEGG" id="fax:FUAX_13900"/>
<dbReference type="GO" id="GO:0015344">
    <property type="term" value="F:siderophore uptake transmembrane transporter activity"/>
    <property type="evidence" value="ECO:0007669"/>
    <property type="project" value="TreeGrafter"/>
</dbReference>
<comment type="subcellular location">
    <subcellularLocation>
        <location evidence="1 12">Cell outer membrane</location>
        <topology evidence="1 12">Multi-pass membrane protein</topology>
    </subcellularLocation>
</comment>
<dbReference type="InterPro" id="IPR037066">
    <property type="entry name" value="Plug_dom_sf"/>
</dbReference>
<dbReference type="Gene3D" id="2.60.40.1120">
    <property type="entry name" value="Carboxypeptidase-like, regulatory domain"/>
    <property type="match status" value="1"/>
</dbReference>
<evidence type="ECO:0000256" key="4">
    <source>
        <dbReference type="ARBA" id="ARBA00022496"/>
    </source>
</evidence>
<keyword evidence="6" id="KW-0732">Signal</keyword>
<dbReference type="Gene3D" id="2.170.130.10">
    <property type="entry name" value="TonB-dependent receptor, plug domain"/>
    <property type="match status" value="1"/>
</dbReference>
<keyword evidence="3 12" id="KW-1134">Transmembrane beta strand</keyword>
<dbReference type="Pfam" id="PF00593">
    <property type="entry name" value="TonB_dep_Rec_b-barrel"/>
    <property type="match status" value="1"/>
</dbReference>
<gene>
    <name evidence="16" type="ORF">FUAX_13900</name>
</gene>
<dbReference type="InterPro" id="IPR039426">
    <property type="entry name" value="TonB-dep_rcpt-like"/>
</dbReference>
<reference evidence="16 17" key="1">
    <citation type="submission" date="2021-12" db="EMBL/GenBank/DDBJ databases">
        <title>Genome sequencing of bacteria with rrn-lacking chromosome and rrn-plasmid.</title>
        <authorList>
            <person name="Anda M."/>
            <person name="Iwasaki W."/>
        </authorList>
    </citation>
    <scope>NUCLEOTIDE SEQUENCE [LARGE SCALE GENOMIC DNA]</scope>
    <source>
        <strain evidence="16 17">DSM 100852</strain>
    </source>
</reference>
<feature type="domain" description="TonB-dependent receptor plug" evidence="15">
    <location>
        <begin position="110"/>
        <end position="217"/>
    </location>
</feature>
<dbReference type="InterPro" id="IPR012910">
    <property type="entry name" value="Plug_dom"/>
</dbReference>
<dbReference type="Gene3D" id="2.40.170.20">
    <property type="entry name" value="TonB-dependent receptor, beta-barrel domain"/>
    <property type="match status" value="1"/>
</dbReference>
<evidence type="ECO:0000256" key="10">
    <source>
        <dbReference type="ARBA" id="ARBA00023136"/>
    </source>
</evidence>
<dbReference type="InterPro" id="IPR000531">
    <property type="entry name" value="Beta-barrel_TonB"/>
</dbReference>
<keyword evidence="11 12" id="KW-0998">Cell outer membrane</keyword>
<name>A0AAU9CLN4_9BACT</name>
<accession>A0AAU9CLN4</accession>
<evidence type="ECO:0000256" key="2">
    <source>
        <dbReference type="ARBA" id="ARBA00022448"/>
    </source>
</evidence>
<sequence length="778" mass="87321">MLCGMANAFAQYQVKGRVASKTNGQALPSASLLLRATDNKGIGTVTDDQGAFDFKDIKSGEYRLTVSYVGYKTYELDLVVKSNLTLDVLLEDDQIVTETLIVQATRVSDDMPMTKTNLSAKDIEATNLGQDLTYLLEATPSVVATSDAGAGIGYSGIRIRGISSQQINVTVNGIPLNDSESHSVYWVNLPDFASSVENIQIQRGVGTSTNGSAAFGASVNVLTEGSRKEAYAETSNSFGSFNTVKNTVKFGTGLINDRFAVDARLSKITSDGYIDRAESDLKSLNLTASYFGENQWLKFVLLTGKEKTYQAWYGIDQWSMDNLGRTYNYAGAIENDEGEIVDFYDNQTDNYQQDHYQLHYGWELNPELKFNASLHYTYGRGYYEEYKNDATLADYGIAPFSKGTELVEESDLVRQKWLDNDFYGAVFAVQYTPKSNVDLTFGGGADRYDGDHFGKVIWLEKSNGTDLGKKYYDNTGEKTDANLYAKANVSFGALNLYGDLQVRRIDYDYEGSDDDGNQLDGSHDFTFFNPKVGAVYNVNSNVSVYGSFAIGHREPLRDDFIESENVEAERLNNVETGVRANFGDWRIEATGYYMGYKNQFVLTGEKNDVGDFIRVNSGESYRAGLELISTWNITDKLRWVANATWSRNRNKEYKETKDVDGEKKLIVYEDTEISYSPSLVAGSIIDWTPVKFLQLGLNSKYVGEQFYTNTENEDYKLDSYLINDLRMRLKFEPKFAKEISIDFMVRNAFDVDYISNASLWGFFPQAGRNYMVGLNLKF</sequence>
<dbReference type="Proteomes" id="UP001348817">
    <property type="component" value="Chromosome"/>
</dbReference>
<keyword evidence="16" id="KW-0675">Receptor</keyword>
<evidence type="ECO:0000256" key="12">
    <source>
        <dbReference type="PROSITE-ProRule" id="PRU01360"/>
    </source>
</evidence>
<dbReference type="Pfam" id="PF13715">
    <property type="entry name" value="CarbopepD_reg_2"/>
    <property type="match status" value="1"/>
</dbReference>
<dbReference type="PANTHER" id="PTHR32552:SF68">
    <property type="entry name" value="FERRICHROME OUTER MEMBRANE TRANSPORTER_PHAGE RECEPTOR"/>
    <property type="match status" value="1"/>
</dbReference>
<organism evidence="16 17">
    <name type="scientific">Fulvitalea axinellae</name>
    <dbReference type="NCBI Taxonomy" id="1182444"/>
    <lineage>
        <taxon>Bacteria</taxon>
        <taxon>Pseudomonadati</taxon>
        <taxon>Bacteroidota</taxon>
        <taxon>Cytophagia</taxon>
        <taxon>Cytophagales</taxon>
        <taxon>Persicobacteraceae</taxon>
        <taxon>Fulvitalea</taxon>
    </lineage>
</organism>
<evidence type="ECO:0000313" key="16">
    <source>
        <dbReference type="EMBL" id="BDD08958.1"/>
    </source>
</evidence>
<evidence type="ECO:0000259" key="15">
    <source>
        <dbReference type="Pfam" id="PF07715"/>
    </source>
</evidence>
<keyword evidence="2 12" id="KW-0813">Transport</keyword>
<evidence type="ECO:0000256" key="3">
    <source>
        <dbReference type="ARBA" id="ARBA00022452"/>
    </source>
</evidence>
<evidence type="ECO:0000256" key="6">
    <source>
        <dbReference type="ARBA" id="ARBA00022729"/>
    </source>
</evidence>
<dbReference type="AlphaFoldDB" id="A0AAU9CLN4"/>
<dbReference type="PANTHER" id="PTHR32552">
    <property type="entry name" value="FERRICHROME IRON RECEPTOR-RELATED"/>
    <property type="match status" value="1"/>
</dbReference>
<evidence type="ECO:0000259" key="14">
    <source>
        <dbReference type="Pfam" id="PF00593"/>
    </source>
</evidence>
<keyword evidence="4" id="KW-0410">Iron transport</keyword>
<evidence type="ECO:0000256" key="7">
    <source>
        <dbReference type="ARBA" id="ARBA00023004"/>
    </source>
</evidence>
<keyword evidence="9 13" id="KW-0798">TonB box</keyword>
<protein>
    <submittedName>
        <fullName evidence="16">TonB-dependent receptor</fullName>
    </submittedName>
</protein>
<dbReference type="EMBL" id="AP025314">
    <property type="protein sequence ID" value="BDD08958.1"/>
    <property type="molecule type" value="Genomic_DNA"/>
</dbReference>
<evidence type="ECO:0000256" key="11">
    <source>
        <dbReference type="ARBA" id="ARBA00023237"/>
    </source>
</evidence>